<evidence type="ECO:0008006" key="3">
    <source>
        <dbReference type="Google" id="ProtNLM"/>
    </source>
</evidence>
<proteinExistence type="predicted"/>
<dbReference type="Proteomes" id="UP000256923">
    <property type="component" value="Chromosome 1"/>
</dbReference>
<protein>
    <recommendedName>
        <fullName evidence="3">XRE family transcriptional regulator</fullName>
    </recommendedName>
</protein>
<dbReference type="RefSeq" id="WP_116285202.1">
    <property type="nucleotide sequence ID" value="NZ_CP034672.1"/>
</dbReference>
<gene>
    <name evidence="1" type="ORF">DYL72_15825</name>
</gene>
<accession>A0A7U6FS84</accession>
<evidence type="ECO:0000313" key="2">
    <source>
        <dbReference type="Proteomes" id="UP000256923"/>
    </source>
</evidence>
<dbReference type="AlphaFoldDB" id="A0A7U6FS84"/>
<reference evidence="1 2" key="1">
    <citation type="submission" date="2018-12" db="EMBL/GenBank/DDBJ databases">
        <title>Characterization and Draft Genome of Vibrio anguillarum J360 Marine Pathogen Isolated from an Outbreak in Lumpfish (Cyclopterus lumpus).</title>
        <authorList>
            <person name="Vasquez J.I."/>
            <person name="Cao T."/>
            <person name="Chakraborty S."/>
            <person name="Gnanagobal H."/>
            <person name="Wescot J."/>
            <person name="Boyce D."/>
            <person name="Santander J."/>
        </authorList>
    </citation>
    <scope>NUCLEOTIDE SEQUENCE [LARGE SCALE GENOMIC DNA]</scope>
    <source>
        <strain evidence="1 2">J360</strain>
    </source>
</reference>
<evidence type="ECO:0000313" key="1">
    <source>
        <dbReference type="EMBL" id="AZS26371.1"/>
    </source>
</evidence>
<sequence length="59" mass="6630">MTGKVITQFQQIANSKGWTLVEIAKRWGKSERQLSRIAKAAEPRDMDAVNGLPDKSKIM</sequence>
<organism evidence="1 2">
    <name type="scientific">Vibrio anguillarum</name>
    <name type="common">Listonella anguillarum</name>
    <dbReference type="NCBI Taxonomy" id="55601"/>
    <lineage>
        <taxon>Bacteria</taxon>
        <taxon>Pseudomonadati</taxon>
        <taxon>Pseudomonadota</taxon>
        <taxon>Gammaproteobacteria</taxon>
        <taxon>Vibrionales</taxon>
        <taxon>Vibrionaceae</taxon>
        <taxon>Vibrio</taxon>
    </lineage>
</organism>
<dbReference type="EMBL" id="CP034672">
    <property type="protein sequence ID" value="AZS26371.1"/>
    <property type="molecule type" value="Genomic_DNA"/>
</dbReference>
<name>A0A7U6FS84_VIBAN</name>